<evidence type="ECO:0000259" key="2">
    <source>
        <dbReference type="PROSITE" id="PS50878"/>
    </source>
</evidence>
<accession>A0A9Q1E8H6</accession>
<feature type="compositionally biased region" description="Basic residues" evidence="1">
    <location>
        <begin position="947"/>
        <end position="957"/>
    </location>
</feature>
<dbReference type="InterPro" id="IPR005135">
    <property type="entry name" value="Endo/exonuclease/phosphatase"/>
</dbReference>
<keyword evidence="4" id="KW-1185">Reference proteome</keyword>
<dbReference type="Gene3D" id="3.60.10.10">
    <property type="entry name" value="Endonuclease/exonuclease/phosphatase"/>
    <property type="match status" value="1"/>
</dbReference>
<dbReference type="InterPro" id="IPR000477">
    <property type="entry name" value="RT_dom"/>
</dbReference>
<feature type="region of interest" description="Disordered" evidence="1">
    <location>
        <begin position="442"/>
        <end position="462"/>
    </location>
</feature>
<gene>
    <name evidence="3" type="ORF">SKAU_G00398200</name>
</gene>
<dbReference type="CDD" id="cd01650">
    <property type="entry name" value="RT_nLTR_like"/>
    <property type="match status" value="1"/>
</dbReference>
<protein>
    <recommendedName>
        <fullName evidence="2">Reverse transcriptase domain-containing protein</fullName>
    </recommendedName>
</protein>
<dbReference type="AlphaFoldDB" id="A0A9Q1E8H6"/>
<evidence type="ECO:0000313" key="3">
    <source>
        <dbReference type="EMBL" id="KAJ8334181.1"/>
    </source>
</evidence>
<feature type="compositionally biased region" description="Basic and acidic residues" evidence="1">
    <location>
        <begin position="958"/>
        <end position="968"/>
    </location>
</feature>
<organism evidence="3 4">
    <name type="scientific">Synaphobranchus kaupii</name>
    <name type="common">Kaup's arrowtooth eel</name>
    <dbReference type="NCBI Taxonomy" id="118154"/>
    <lineage>
        <taxon>Eukaryota</taxon>
        <taxon>Metazoa</taxon>
        <taxon>Chordata</taxon>
        <taxon>Craniata</taxon>
        <taxon>Vertebrata</taxon>
        <taxon>Euteleostomi</taxon>
        <taxon>Actinopterygii</taxon>
        <taxon>Neopterygii</taxon>
        <taxon>Teleostei</taxon>
        <taxon>Anguilliformes</taxon>
        <taxon>Synaphobranchidae</taxon>
        <taxon>Synaphobranchus</taxon>
    </lineage>
</organism>
<dbReference type="SUPFAM" id="SSF56219">
    <property type="entry name" value="DNase I-like"/>
    <property type="match status" value="1"/>
</dbReference>
<feature type="region of interest" description="Disordered" evidence="1">
    <location>
        <begin position="945"/>
        <end position="981"/>
    </location>
</feature>
<dbReference type="EMBL" id="JAINUF010000021">
    <property type="protein sequence ID" value="KAJ8334181.1"/>
    <property type="molecule type" value="Genomic_DNA"/>
</dbReference>
<dbReference type="InterPro" id="IPR036691">
    <property type="entry name" value="Endo/exonu/phosph_ase_sf"/>
</dbReference>
<sequence>MKQCSQSRKEAVRPTPLLTPRTTTKIVTWNIRTMFESGKTVQVAQEMRNYNISLLGLCETRWLQAGQMRLSSGERVLYSGHTEDGAPHTEGVALMLAPEAQRSLIGWEPVNSRIITAQFATQKENIKLNIIQCYAPTNDAIEEKKDDFYDQLQGVLDRLRTKDVTILMGDFNAKTGADNNGYEDIMGTHGLGQMNENGERFADLCSLNQLVIGGSIFPHKRIHKATWRSPDHVTENQIDHLCISRKFRRSCQDVRVMRGADAASDHHLLLMTAKLRLKRHSTTRNTITRYDLRLLRNQEVEKSFQISLRNRYQILQEQSEDMDGDIETQWQQSKKMWLDTCEEILGKKTTKHKDWVSIETLQKLKERKEKKEKLNTSKTRSAKGRAQEEYTQANKEVKRSIRKDKRAHIDNLAQQAETAAAQGNMKDLYMITKKLAGRFQQTDKPVKDEQGNPITTTQDQRKRWAEHFKEVLNRPAPEEPRDIPPADTVLPINCDKPSKAEIRKAIQALKTGKAAGPDGVPAEAIKADMKTTTDMLRSLFTKVWDEEKIPEDWREGVIIKIPKKGDLTNFNNYRGIMLLSVPGKVLNRILLERMKAAVDPLLRDQQAGFRSNRSCTDQIATLRIIVEQSIEWNSSLYINFIDYEKAFDSVDRETLWKLMRHYGVPEKIISLVQNTYQGMSCRVLHAGQMSDSFEVKSGVRQGCLLSPFLFLLVIDWIMKTTTTGRKNGIQWTLWSQLDDLDFADDLALLSHSHNHMQDKTIQLSTTSLGAGLRINKEKTKLMRINTPTTTPVTIDDRPIKEVDSFTYLGSIINKQGGTDSDVTARVGKARAAFIILKNIWASREIATLTKVCIFNSNVKSVLLYGSETWRMTKKTMQKIQTFINSCLRRIFRIRWPDKISNKELWQRGSQEPVESQIRRRKWGWISHTLRKPAATITRQALTWNPQGKRKRGRPKNSWRRDTEAELKGHGTSWGEAEKTAQSRAGWRRVVDGLCSIGSYGPK</sequence>
<dbReference type="Pfam" id="PF00078">
    <property type="entry name" value="RVT_1"/>
    <property type="match status" value="1"/>
</dbReference>
<evidence type="ECO:0000313" key="4">
    <source>
        <dbReference type="Proteomes" id="UP001152622"/>
    </source>
</evidence>
<proteinExistence type="predicted"/>
<dbReference type="Proteomes" id="UP001152622">
    <property type="component" value="Chromosome 21"/>
</dbReference>
<dbReference type="OrthoDB" id="410381at2759"/>
<dbReference type="PANTHER" id="PTHR47027:SF25">
    <property type="entry name" value="REVERSE TRANSCRIPTASE DOMAIN-CONTAINING PROTEIN"/>
    <property type="match status" value="1"/>
</dbReference>
<dbReference type="SUPFAM" id="SSF56672">
    <property type="entry name" value="DNA/RNA polymerases"/>
    <property type="match status" value="1"/>
</dbReference>
<dbReference type="PANTHER" id="PTHR47027">
    <property type="entry name" value="REVERSE TRANSCRIPTASE DOMAIN-CONTAINING PROTEIN"/>
    <property type="match status" value="1"/>
</dbReference>
<dbReference type="Pfam" id="PF03372">
    <property type="entry name" value="Exo_endo_phos"/>
    <property type="match status" value="1"/>
</dbReference>
<dbReference type="InterPro" id="IPR045609">
    <property type="entry name" value="DUF6451"/>
</dbReference>
<dbReference type="GO" id="GO:0003824">
    <property type="term" value="F:catalytic activity"/>
    <property type="evidence" value="ECO:0007669"/>
    <property type="project" value="InterPro"/>
</dbReference>
<name>A0A9Q1E8H6_SYNKA</name>
<reference evidence="3" key="1">
    <citation type="journal article" date="2023" name="Science">
        <title>Genome structures resolve the early diversification of teleost fishes.</title>
        <authorList>
            <person name="Parey E."/>
            <person name="Louis A."/>
            <person name="Montfort J."/>
            <person name="Bouchez O."/>
            <person name="Roques C."/>
            <person name="Iampietro C."/>
            <person name="Lluch J."/>
            <person name="Castinel A."/>
            <person name="Donnadieu C."/>
            <person name="Desvignes T."/>
            <person name="Floi Bucao C."/>
            <person name="Jouanno E."/>
            <person name="Wen M."/>
            <person name="Mejri S."/>
            <person name="Dirks R."/>
            <person name="Jansen H."/>
            <person name="Henkel C."/>
            <person name="Chen W.J."/>
            <person name="Zahm M."/>
            <person name="Cabau C."/>
            <person name="Klopp C."/>
            <person name="Thompson A.W."/>
            <person name="Robinson-Rechavi M."/>
            <person name="Braasch I."/>
            <person name="Lecointre G."/>
            <person name="Bobe J."/>
            <person name="Postlethwait J.H."/>
            <person name="Berthelot C."/>
            <person name="Roest Crollius H."/>
            <person name="Guiguen Y."/>
        </authorList>
    </citation>
    <scope>NUCLEOTIDE SEQUENCE</scope>
    <source>
        <strain evidence="3">WJC10195</strain>
    </source>
</reference>
<dbReference type="CDD" id="cd09076">
    <property type="entry name" value="L1-EN"/>
    <property type="match status" value="1"/>
</dbReference>
<comment type="caution">
    <text evidence="3">The sequence shown here is derived from an EMBL/GenBank/DDBJ whole genome shotgun (WGS) entry which is preliminary data.</text>
</comment>
<dbReference type="InterPro" id="IPR043502">
    <property type="entry name" value="DNA/RNA_pol_sf"/>
</dbReference>
<evidence type="ECO:0000256" key="1">
    <source>
        <dbReference type="SAM" id="MobiDB-lite"/>
    </source>
</evidence>
<dbReference type="PROSITE" id="PS50878">
    <property type="entry name" value="RT_POL"/>
    <property type="match status" value="1"/>
</dbReference>
<feature type="region of interest" description="Disordered" evidence="1">
    <location>
        <begin position="367"/>
        <end position="398"/>
    </location>
</feature>
<dbReference type="Pfam" id="PF20049">
    <property type="entry name" value="DUF6451"/>
    <property type="match status" value="1"/>
</dbReference>
<feature type="domain" description="Reverse transcriptase" evidence="2">
    <location>
        <begin position="542"/>
        <end position="812"/>
    </location>
</feature>